<dbReference type="OrthoDB" id="2336871at2759"/>
<dbReference type="InterPro" id="IPR053216">
    <property type="entry name" value="Appressorial_penetr-assoc"/>
</dbReference>
<evidence type="ECO:0000313" key="1">
    <source>
        <dbReference type="EMBL" id="CAG8619780.1"/>
    </source>
</evidence>
<comment type="caution">
    <text evidence="1">The sequence shown here is derived from an EMBL/GenBank/DDBJ whole genome shotgun (WGS) entry which is preliminary data.</text>
</comment>
<dbReference type="PANTHER" id="PTHR34587">
    <property type="entry name" value="VWFA DOMAIN-CONTAINING PROTEIN"/>
    <property type="match status" value="1"/>
</dbReference>
<dbReference type="Proteomes" id="UP000789508">
    <property type="component" value="Unassembled WGS sequence"/>
</dbReference>
<dbReference type="AlphaFoldDB" id="A0A9N9CZM1"/>
<dbReference type="EMBL" id="CAJVPS010005894">
    <property type="protein sequence ID" value="CAG8619780.1"/>
    <property type="molecule type" value="Genomic_DNA"/>
</dbReference>
<proteinExistence type="predicted"/>
<organism evidence="1 2">
    <name type="scientific">Ambispora leptoticha</name>
    <dbReference type="NCBI Taxonomy" id="144679"/>
    <lineage>
        <taxon>Eukaryota</taxon>
        <taxon>Fungi</taxon>
        <taxon>Fungi incertae sedis</taxon>
        <taxon>Mucoromycota</taxon>
        <taxon>Glomeromycotina</taxon>
        <taxon>Glomeromycetes</taxon>
        <taxon>Archaeosporales</taxon>
        <taxon>Ambisporaceae</taxon>
        <taxon>Ambispora</taxon>
    </lineage>
</organism>
<protein>
    <submittedName>
        <fullName evidence="1">6697_t:CDS:1</fullName>
    </submittedName>
</protein>
<evidence type="ECO:0000313" key="2">
    <source>
        <dbReference type="Proteomes" id="UP000789508"/>
    </source>
</evidence>
<gene>
    <name evidence="1" type="ORF">ALEPTO_LOCUS8917</name>
</gene>
<sequence length="220" mass="23453">MPLLNKQTVLEEVSEEKVLAEVSDKIKDFDANFAKNSLSGGASGNVCDISKIKTKADGTQKKNGGQSCSFTQLGEIPDVSKMVSSLITSPNNGGTVKANTPFTVSVTTTNLELGNFDNPDTEYYLFSQQLNNQGLVKGHTHITIQQLTSNTSPPDARNFAFFKGLNDPSNSGSLSTSVANGLPAGQYRVCTMTASFAHQPLIMPVAQRGSQDDCIRITAA</sequence>
<accession>A0A9N9CZM1</accession>
<dbReference type="PANTHER" id="PTHR34587:SF2">
    <property type="entry name" value="G-PROTEIN COUPLED RECEPTORS FAMILY 1 PROFILE DOMAIN-CONTAINING PROTEIN"/>
    <property type="match status" value="1"/>
</dbReference>
<name>A0A9N9CZM1_9GLOM</name>
<reference evidence="1" key="1">
    <citation type="submission" date="2021-06" db="EMBL/GenBank/DDBJ databases">
        <authorList>
            <person name="Kallberg Y."/>
            <person name="Tangrot J."/>
            <person name="Rosling A."/>
        </authorList>
    </citation>
    <scope>NUCLEOTIDE SEQUENCE</scope>
    <source>
        <strain evidence="1">FL130A</strain>
    </source>
</reference>
<keyword evidence="2" id="KW-1185">Reference proteome</keyword>